<gene>
    <name evidence="2" type="ORF">EXIGLDRAFT_722813</name>
    <name evidence="3" type="ORF">EXIGLDRAFT_733788</name>
</gene>
<keyword evidence="4" id="KW-1185">Reference proteome</keyword>
<feature type="compositionally biased region" description="Basic and acidic residues" evidence="1">
    <location>
        <begin position="194"/>
        <end position="208"/>
    </location>
</feature>
<feature type="compositionally biased region" description="Acidic residues" evidence="1">
    <location>
        <begin position="235"/>
        <end position="245"/>
    </location>
</feature>
<name>A0A165F360_EXIGL</name>
<dbReference type="EMBL" id="KV425946">
    <property type="protein sequence ID" value="KZV96226.1"/>
    <property type="molecule type" value="Genomic_DNA"/>
</dbReference>
<dbReference type="EMBL" id="KV426103">
    <property type="protein sequence ID" value="KZV88283.1"/>
    <property type="molecule type" value="Genomic_DNA"/>
</dbReference>
<reference evidence="2 4" key="1">
    <citation type="journal article" date="2016" name="Mol. Biol. Evol.">
        <title>Comparative Genomics of Early-Diverging Mushroom-Forming Fungi Provides Insights into the Origins of Lignocellulose Decay Capabilities.</title>
        <authorList>
            <person name="Nagy L.G."/>
            <person name="Riley R."/>
            <person name="Tritt A."/>
            <person name="Adam C."/>
            <person name="Daum C."/>
            <person name="Floudas D."/>
            <person name="Sun H."/>
            <person name="Yadav J.S."/>
            <person name="Pangilinan J."/>
            <person name="Larsson K.H."/>
            <person name="Matsuura K."/>
            <person name="Barry K."/>
            <person name="Labutti K."/>
            <person name="Kuo R."/>
            <person name="Ohm R.A."/>
            <person name="Bhattacharya S.S."/>
            <person name="Shirouzu T."/>
            <person name="Yoshinaga Y."/>
            <person name="Martin F.M."/>
            <person name="Grigoriev I.V."/>
            <person name="Hibbett D.S."/>
        </authorList>
    </citation>
    <scope>NUCLEOTIDE SEQUENCE [LARGE SCALE GENOMIC DNA]</scope>
    <source>
        <strain evidence="2 4">HHB12029</strain>
    </source>
</reference>
<protein>
    <submittedName>
        <fullName evidence="2">Uncharacterized protein</fullName>
    </submittedName>
</protein>
<accession>A0A165F360</accession>
<dbReference type="AlphaFoldDB" id="A0A165F360"/>
<feature type="compositionally biased region" description="Pro residues" evidence="1">
    <location>
        <begin position="1"/>
        <end position="12"/>
    </location>
</feature>
<feature type="compositionally biased region" description="Low complexity" evidence="1">
    <location>
        <begin position="54"/>
        <end position="63"/>
    </location>
</feature>
<evidence type="ECO:0000313" key="2">
    <source>
        <dbReference type="EMBL" id="KZV88283.1"/>
    </source>
</evidence>
<sequence length="285" mass="30162">MSVAQPPPPLPPAVTVSGASPRPTLPSIGANGVPRHPSLPHAHSDFGLDISRTPSPASSSSSANGRPGILRSASVGDHLCSASPISPASAVQFAPLPQIAPRKRKSTRSLGLAARSQMLKAQAERRANQQEQDLAWEDLAQLMKDAQKLFKRVVGKGSAKGKAPEQSADGSASPQAGDEETTVQDFLVQQHVAQLREKPLPELDERPRSPPPLAPYLGGSDQDDSGDGERRDSGTSEDPEQDAQDEERRASSVPDDESTTPTPTGKSVPASTQQLHHHEQAQQLP</sequence>
<dbReference type="OrthoDB" id="3265817at2759"/>
<feature type="compositionally biased region" description="Basic and acidic residues" evidence="1">
    <location>
        <begin position="276"/>
        <end position="285"/>
    </location>
</feature>
<evidence type="ECO:0000313" key="3">
    <source>
        <dbReference type="EMBL" id="KZV96226.1"/>
    </source>
</evidence>
<dbReference type="Proteomes" id="UP000077266">
    <property type="component" value="Unassembled WGS sequence"/>
</dbReference>
<feature type="region of interest" description="Disordered" evidence="1">
    <location>
        <begin position="90"/>
        <end position="131"/>
    </location>
</feature>
<organism evidence="2 4">
    <name type="scientific">Exidia glandulosa HHB12029</name>
    <dbReference type="NCBI Taxonomy" id="1314781"/>
    <lineage>
        <taxon>Eukaryota</taxon>
        <taxon>Fungi</taxon>
        <taxon>Dikarya</taxon>
        <taxon>Basidiomycota</taxon>
        <taxon>Agaricomycotina</taxon>
        <taxon>Agaricomycetes</taxon>
        <taxon>Auriculariales</taxon>
        <taxon>Exidiaceae</taxon>
        <taxon>Exidia</taxon>
    </lineage>
</organism>
<feature type="region of interest" description="Disordered" evidence="1">
    <location>
        <begin position="1"/>
        <end position="72"/>
    </location>
</feature>
<feature type="region of interest" description="Disordered" evidence="1">
    <location>
        <begin position="155"/>
        <end position="285"/>
    </location>
</feature>
<feature type="compositionally biased region" description="Polar residues" evidence="1">
    <location>
        <begin position="259"/>
        <end position="272"/>
    </location>
</feature>
<proteinExistence type="predicted"/>
<evidence type="ECO:0000256" key="1">
    <source>
        <dbReference type="SAM" id="MobiDB-lite"/>
    </source>
</evidence>
<evidence type="ECO:0000313" key="4">
    <source>
        <dbReference type="Proteomes" id="UP000077266"/>
    </source>
</evidence>